<dbReference type="Proteomes" id="UP000276215">
    <property type="component" value="Unassembled WGS sequence"/>
</dbReference>
<accession>A0A3N4JL35</accession>
<keyword evidence="3" id="KW-1185">Reference proteome</keyword>
<reference evidence="2 3" key="1">
    <citation type="journal article" date="2018" name="Nat. Ecol. Evol.">
        <title>Pezizomycetes genomes reveal the molecular basis of ectomycorrhizal truffle lifestyle.</title>
        <authorList>
            <person name="Murat C."/>
            <person name="Payen T."/>
            <person name="Noel B."/>
            <person name="Kuo A."/>
            <person name="Morin E."/>
            <person name="Chen J."/>
            <person name="Kohler A."/>
            <person name="Krizsan K."/>
            <person name="Balestrini R."/>
            <person name="Da Silva C."/>
            <person name="Montanini B."/>
            <person name="Hainaut M."/>
            <person name="Levati E."/>
            <person name="Barry K.W."/>
            <person name="Belfiori B."/>
            <person name="Cichocki N."/>
            <person name="Clum A."/>
            <person name="Dockter R.B."/>
            <person name="Fauchery L."/>
            <person name="Guy J."/>
            <person name="Iotti M."/>
            <person name="Le Tacon F."/>
            <person name="Lindquist E.A."/>
            <person name="Lipzen A."/>
            <person name="Malagnac F."/>
            <person name="Mello A."/>
            <person name="Molinier V."/>
            <person name="Miyauchi S."/>
            <person name="Poulain J."/>
            <person name="Riccioni C."/>
            <person name="Rubini A."/>
            <person name="Sitrit Y."/>
            <person name="Splivallo R."/>
            <person name="Traeger S."/>
            <person name="Wang M."/>
            <person name="Zifcakova L."/>
            <person name="Wipf D."/>
            <person name="Zambonelli A."/>
            <person name="Paolocci F."/>
            <person name="Nowrousian M."/>
            <person name="Ottonello S."/>
            <person name="Baldrian P."/>
            <person name="Spatafora J.W."/>
            <person name="Henrissat B."/>
            <person name="Nagy L.G."/>
            <person name="Aury J.M."/>
            <person name="Wincker P."/>
            <person name="Grigoriev I.V."/>
            <person name="Bonfante P."/>
            <person name="Martin F.M."/>
        </authorList>
    </citation>
    <scope>NUCLEOTIDE SEQUENCE [LARGE SCALE GENOMIC DNA]</scope>
    <source>
        <strain evidence="2 3">120613-1</strain>
    </source>
</reference>
<gene>
    <name evidence="2" type="ORF">L873DRAFT_1814129</name>
</gene>
<feature type="region of interest" description="Disordered" evidence="1">
    <location>
        <begin position="27"/>
        <end position="50"/>
    </location>
</feature>
<feature type="compositionally biased region" description="Basic and acidic residues" evidence="1">
    <location>
        <begin position="84"/>
        <end position="99"/>
    </location>
</feature>
<sequence length="109" mass="12317">MRCVAGGECVRGFGYLSPVVYLVSHKPPSPESTACRTMRPKILGPGPERESFKREGIIEANRLPGERTRVEVLREERLREDRTVENVKLALRAEVRSPPKEPPPPTQRD</sequence>
<name>A0A3N4JL35_9PEZI</name>
<proteinExistence type="predicted"/>
<feature type="region of interest" description="Disordered" evidence="1">
    <location>
        <begin position="84"/>
        <end position="109"/>
    </location>
</feature>
<evidence type="ECO:0000256" key="1">
    <source>
        <dbReference type="SAM" id="MobiDB-lite"/>
    </source>
</evidence>
<dbReference type="EMBL" id="ML120435">
    <property type="protein sequence ID" value="RPA94594.1"/>
    <property type="molecule type" value="Genomic_DNA"/>
</dbReference>
<evidence type="ECO:0000313" key="3">
    <source>
        <dbReference type="Proteomes" id="UP000276215"/>
    </source>
</evidence>
<evidence type="ECO:0000313" key="2">
    <source>
        <dbReference type="EMBL" id="RPA94594.1"/>
    </source>
</evidence>
<organism evidence="2 3">
    <name type="scientific">Choiromyces venosus 120613-1</name>
    <dbReference type="NCBI Taxonomy" id="1336337"/>
    <lineage>
        <taxon>Eukaryota</taxon>
        <taxon>Fungi</taxon>
        <taxon>Dikarya</taxon>
        <taxon>Ascomycota</taxon>
        <taxon>Pezizomycotina</taxon>
        <taxon>Pezizomycetes</taxon>
        <taxon>Pezizales</taxon>
        <taxon>Tuberaceae</taxon>
        <taxon>Choiromyces</taxon>
    </lineage>
</organism>
<protein>
    <submittedName>
        <fullName evidence="2">Uncharacterized protein</fullName>
    </submittedName>
</protein>
<dbReference type="AlphaFoldDB" id="A0A3N4JL35"/>
<feature type="compositionally biased region" description="Pro residues" evidence="1">
    <location>
        <begin position="100"/>
        <end position="109"/>
    </location>
</feature>